<keyword evidence="1" id="KW-0732">Signal</keyword>
<evidence type="ECO:0000313" key="2">
    <source>
        <dbReference type="EMBL" id="KAK4496255.1"/>
    </source>
</evidence>
<gene>
    <name evidence="2" type="ORF">PRZ48_012235</name>
</gene>
<dbReference type="EMBL" id="JAXOVC010000010">
    <property type="protein sequence ID" value="KAK4496255.1"/>
    <property type="molecule type" value="Genomic_DNA"/>
</dbReference>
<reference evidence="2 3" key="1">
    <citation type="journal article" date="2023" name="G3 (Bethesda)">
        <title>A chromosome-level genome assembly of Zasmidium syzygii isolated from banana leaves.</title>
        <authorList>
            <person name="van Westerhoven A.C."/>
            <person name="Mehrabi R."/>
            <person name="Talebi R."/>
            <person name="Steentjes M.B.F."/>
            <person name="Corcolon B."/>
            <person name="Chong P.A."/>
            <person name="Kema G.H.J."/>
            <person name="Seidl M.F."/>
        </authorList>
    </citation>
    <scope>NUCLEOTIDE SEQUENCE [LARGE SCALE GENOMIC DNA]</scope>
    <source>
        <strain evidence="2 3">P124</strain>
    </source>
</reference>
<protein>
    <submittedName>
        <fullName evidence="2">Uncharacterized protein</fullName>
    </submittedName>
</protein>
<feature type="signal peptide" evidence="1">
    <location>
        <begin position="1"/>
        <end position="22"/>
    </location>
</feature>
<organism evidence="2 3">
    <name type="scientific">Zasmidium cellare</name>
    <name type="common">Wine cellar mold</name>
    <name type="synonym">Racodium cellare</name>
    <dbReference type="NCBI Taxonomy" id="395010"/>
    <lineage>
        <taxon>Eukaryota</taxon>
        <taxon>Fungi</taxon>
        <taxon>Dikarya</taxon>
        <taxon>Ascomycota</taxon>
        <taxon>Pezizomycotina</taxon>
        <taxon>Dothideomycetes</taxon>
        <taxon>Dothideomycetidae</taxon>
        <taxon>Mycosphaerellales</taxon>
        <taxon>Mycosphaerellaceae</taxon>
        <taxon>Zasmidium</taxon>
    </lineage>
</organism>
<feature type="chain" id="PRO_5046933141" evidence="1">
    <location>
        <begin position="23"/>
        <end position="209"/>
    </location>
</feature>
<dbReference type="Proteomes" id="UP001305779">
    <property type="component" value="Unassembled WGS sequence"/>
</dbReference>
<comment type="caution">
    <text evidence="2">The sequence shown here is derived from an EMBL/GenBank/DDBJ whole genome shotgun (WGS) entry which is preliminary data.</text>
</comment>
<evidence type="ECO:0000256" key="1">
    <source>
        <dbReference type="SAM" id="SignalP"/>
    </source>
</evidence>
<proteinExistence type="predicted"/>
<evidence type="ECO:0000313" key="3">
    <source>
        <dbReference type="Proteomes" id="UP001305779"/>
    </source>
</evidence>
<name>A0ABR0E4S1_ZASCE</name>
<sequence length="209" mass="21727">MLSTTFTNAAVLLAAYLQSSHASPALMARQSTAPFTIEPFLQFSASLSPQFPTSDIRSAFGRFQQVNTTSFSGVISGAIPLFELQVTYAADTPSFVTQQSFGNLFGIFNTTDGVPLSMTALGPTKPLGSAQQAGVQVTGFASIQTKDPKYAYLNELAFLVEICGGQNGATLDGTGMIYTLNSTQVCTLPPTGGAGASNNSSCTTTAAAY</sequence>
<accession>A0ABR0E4S1</accession>
<keyword evidence="3" id="KW-1185">Reference proteome</keyword>